<dbReference type="STRING" id="507626.LOKO_03256"/>
<evidence type="ECO:0000259" key="2">
    <source>
        <dbReference type="Pfam" id="PF09977"/>
    </source>
</evidence>
<dbReference type="KEGG" id="hco:LOKO_03256"/>
<name>A0A125R0M2_9GAMM</name>
<dbReference type="Pfam" id="PF09977">
    <property type="entry name" value="Tad_C"/>
    <property type="match status" value="1"/>
</dbReference>
<keyword evidence="4" id="KW-1185">Reference proteome</keyword>
<dbReference type="AlphaFoldDB" id="A0A125R0M2"/>
<sequence>MKTSIPIRRGGWRHGSPGHQRGVSIVLFALALFMLLGFTALSVDGGNLFVAKNELHNAADAGSLAGARMLYTQDGSSVNPGANQIATDAAQANNSQNSASEVVSALRGHWSFATRTFTPNDSLDPVDLFEKSTAELDEYDPFNPFINAVEVVTARQQTQVEAFFGRIFGFEGYDVSARSVAYIGFAGRLRPKDTDQPIAMCRQALVDPSGNYSCSVGRFIPEGDQTGGWTNFQHDESGATNANELKQLVCGEGNPDEMRFGEDISTNNGQVQSAFQALYDCWVEETGKETVWSLTLPVIDCEDGVAPSNPLVGAVTVNIVWIIDQANQIDQRAPQQMELPPEDSDGVSPGTWSSASTSGAERWDSFVETFNLQKPNGDLAYWSSEPQQTGWRQKSIYFLPSCSFHEPKGQTGGENFGILARIPVLVD</sequence>
<keyword evidence="1" id="KW-0812">Transmembrane</keyword>
<reference evidence="3 4" key="2">
    <citation type="submission" date="2016-02" db="EMBL/GenBank/DDBJ databases">
        <authorList>
            <person name="Wen L."/>
            <person name="He K."/>
            <person name="Yang H."/>
        </authorList>
    </citation>
    <scope>NUCLEOTIDE SEQUENCE [LARGE SCALE GENOMIC DNA]</scope>
    <source>
        <strain evidence="3 4">AGD 8-3</strain>
    </source>
</reference>
<proteinExistence type="predicted"/>
<feature type="domain" description="DUF2134" evidence="2">
    <location>
        <begin position="65"/>
        <end position="181"/>
    </location>
</feature>
<dbReference type="InterPro" id="IPR018705">
    <property type="entry name" value="DUF2134_membrane"/>
</dbReference>
<reference evidence="3 4" key="1">
    <citation type="journal article" date="2016" name="Genome Announc.">
        <title>Draft Genome Sequence of 'Halomonas chromatireducens' Strain AGD 8-3, a Haloalkaliphilic Chromate- and Selenite-Reducing Gammaproteobacterium.</title>
        <authorList>
            <person name="Sharko F.S."/>
            <person name="Shapovalova A.A."/>
            <person name="Tsygankova S.V."/>
            <person name="Komova A.V."/>
            <person name="Boulygina E.S."/>
            <person name="Teslyuk A.B."/>
            <person name="Gotovtsev P.M."/>
            <person name="Namsaraev Z.B."/>
            <person name="Khijniak T.V."/>
            <person name="Nedoluzhko A.V."/>
            <person name="Vasilov R.G."/>
        </authorList>
    </citation>
    <scope>NUCLEOTIDE SEQUENCE [LARGE SCALE GENOMIC DNA]</scope>
    <source>
        <strain evidence="3 4">AGD 8-3</strain>
    </source>
</reference>
<dbReference type="RefSeq" id="WP_066451619.1">
    <property type="nucleotide sequence ID" value="NZ_CP014226.1"/>
</dbReference>
<keyword evidence="1" id="KW-0472">Membrane</keyword>
<organism evidence="3 4">
    <name type="scientific">Halomonas chromatireducens</name>
    <dbReference type="NCBI Taxonomy" id="507626"/>
    <lineage>
        <taxon>Bacteria</taxon>
        <taxon>Pseudomonadati</taxon>
        <taxon>Pseudomonadota</taxon>
        <taxon>Gammaproteobacteria</taxon>
        <taxon>Oceanospirillales</taxon>
        <taxon>Halomonadaceae</taxon>
        <taxon>Halomonas</taxon>
    </lineage>
</organism>
<evidence type="ECO:0000313" key="3">
    <source>
        <dbReference type="EMBL" id="AMD02302.1"/>
    </source>
</evidence>
<feature type="transmembrane region" description="Helical" evidence="1">
    <location>
        <begin position="21"/>
        <end position="43"/>
    </location>
</feature>
<dbReference type="Proteomes" id="UP000063387">
    <property type="component" value="Chromosome"/>
</dbReference>
<dbReference type="PATRIC" id="fig|507626.3.peg.3252"/>
<evidence type="ECO:0000256" key="1">
    <source>
        <dbReference type="SAM" id="Phobius"/>
    </source>
</evidence>
<evidence type="ECO:0000313" key="4">
    <source>
        <dbReference type="Proteomes" id="UP000063387"/>
    </source>
</evidence>
<gene>
    <name evidence="3" type="ORF">LOKO_03256</name>
</gene>
<keyword evidence="1" id="KW-1133">Transmembrane helix</keyword>
<accession>A0A125R0M2</accession>
<dbReference type="OrthoDB" id="5800707at2"/>
<protein>
    <recommendedName>
        <fullName evidence="2">DUF2134 domain-containing protein</fullName>
    </recommendedName>
</protein>
<dbReference type="EMBL" id="CP014226">
    <property type="protein sequence ID" value="AMD02302.1"/>
    <property type="molecule type" value="Genomic_DNA"/>
</dbReference>